<organism evidence="4 5">
    <name type="scientific">Hibiscus syriacus</name>
    <name type="common">Rose of Sharon</name>
    <dbReference type="NCBI Taxonomy" id="106335"/>
    <lineage>
        <taxon>Eukaryota</taxon>
        <taxon>Viridiplantae</taxon>
        <taxon>Streptophyta</taxon>
        <taxon>Embryophyta</taxon>
        <taxon>Tracheophyta</taxon>
        <taxon>Spermatophyta</taxon>
        <taxon>Magnoliopsida</taxon>
        <taxon>eudicotyledons</taxon>
        <taxon>Gunneridae</taxon>
        <taxon>Pentapetalae</taxon>
        <taxon>rosids</taxon>
        <taxon>malvids</taxon>
        <taxon>Malvales</taxon>
        <taxon>Malvaceae</taxon>
        <taxon>Malvoideae</taxon>
        <taxon>Hibiscus</taxon>
    </lineage>
</organism>
<evidence type="ECO:0000313" key="5">
    <source>
        <dbReference type="Proteomes" id="UP000436088"/>
    </source>
</evidence>
<dbReference type="PANTHER" id="PTHR36058">
    <property type="entry name" value="NUCLEOPHOSMIN"/>
    <property type="match status" value="1"/>
</dbReference>
<dbReference type="EMBL" id="VEPZ02000799">
    <property type="protein sequence ID" value="KAE8718821.1"/>
    <property type="molecule type" value="Genomic_DNA"/>
</dbReference>
<keyword evidence="2" id="KW-0732">Signal</keyword>
<dbReference type="AlphaFoldDB" id="A0A6A3BSC0"/>
<keyword evidence="1" id="KW-1015">Disulfide bond</keyword>
<feature type="domain" description="Saposin B-type" evidence="3">
    <location>
        <begin position="40"/>
        <end position="168"/>
    </location>
</feature>
<evidence type="ECO:0000259" key="3">
    <source>
        <dbReference type="PROSITE" id="PS50015"/>
    </source>
</evidence>
<keyword evidence="5" id="KW-1185">Reference proteome</keyword>
<dbReference type="Proteomes" id="UP000436088">
    <property type="component" value="Unassembled WGS sequence"/>
</dbReference>
<sequence>MGKMEQITLLLISVLILSTALPVALCAQKPVAAPRKEDIPYIKCQACEKLASQLYRQVQSKQAQISPKKISEYQIIEIAENVCNLKKEEADWILKIDIVEQGDKLELVEQDAEGICNTECKTIEKTCQEVMGYSDTDVAEYIYTSKPDIESLANYLCKDLTKACKTKPPPLPKDRTPGEPFVPKPTKEAEMEKMLRSMEGIPGAPSMKMYSREELMKNNFGLDADEEEEEDQFPSNLGKALRKKDGKKGDWKQTIFKGVKAAGKTLKRHATKVSFRVQKWWKGFKAAQSKAAGKVELQCDRCGILILHGVEEGHECLVKEF</sequence>
<gene>
    <name evidence="4" type="ORF">F3Y22_tig00109987pilonHSYRG00067</name>
</gene>
<feature type="signal peptide" evidence="2">
    <location>
        <begin position="1"/>
        <end position="26"/>
    </location>
</feature>
<dbReference type="InterPro" id="IPR008139">
    <property type="entry name" value="SaposinB_dom"/>
</dbReference>
<name>A0A6A3BSC0_HIBSY</name>
<accession>A0A6A3BSC0</accession>
<proteinExistence type="predicted"/>
<protein>
    <submittedName>
        <fullName evidence="4">Mitochondrial substrate carrier family protein P</fullName>
    </submittedName>
</protein>
<evidence type="ECO:0000313" key="4">
    <source>
        <dbReference type="EMBL" id="KAE8718821.1"/>
    </source>
</evidence>
<evidence type="ECO:0000256" key="1">
    <source>
        <dbReference type="ARBA" id="ARBA00023157"/>
    </source>
</evidence>
<evidence type="ECO:0000256" key="2">
    <source>
        <dbReference type="SAM" id="SignalP"/>
    </source>
</evidence>
<comment type="caution">
    <text evidence="4">The sequence shown here is derived from an EMBL/GenBank/DDBJ whole genome shotgun (WGS) entry which is preliminary data.</text>
</comment>
<feature type="chain" id="PRO_5025625172" evidence="2">
    <location>
        <begin position="27"/>
        <end position="321"/>
    </location>
</feature>
<dbReference type="PROSITE" id="PS50015">
    <property type="entry name" value="SAP_B"/>
    <property type="match status" value="1"/>
</dbReference>
<dbReference type="PANTHER" id="PTHR36058:SF1">
    <property type="entry name" value="NUCLEOPHOSMIN"/>
    <property type="match status" value="1"/>
</dbReference>
<reference evidence="4" key="1">
    <citation type="submission" date="2019-09" db="EMBL/GenBank/DDBJ databases">
        <title>Draft genome information of white flower Hibiscus syriacus.</title>
        <authorList>
            <person name="Kim Y.-M."/>
        </authorList>
    </citation>
    <scope>NUCLEOTIDE SEQUENCE [LARGE SCALE GENOMIC DNA]</scope>
    <source>
        <strain evidence="4">YM2019G1</strain>
    </source>
</reference>